<dbReference type="OrthoDB" id="4051837at2759"/>
<proteinExistence type="predicted"/>
<protein>
    <submittedName>
        <fullName evidence="1">Uncharacterized protein</fullName>
    </submittedName>
</protein>
<dbReference type="KEGG" id="zmk:HG535_0C00710"/>
<evidence type="ECO:0000313" key="1">
    <source>
        <dbReference type="EMBL" id="QLG71722.1"/>
    </source>
</evidence>
<organism evidence="1 2">
    <name type="scientific">Zygotorulaspora mrakii</name>
    <name type="common">Zygosaccharomyces mrakii</name>
    <dbReference type="NCBI Taxonomy" id="42260"/>
    <lineage>
        <taxon>Eukaryota</taxon>
        <taxon>Fungi</taxon>
        <taxon>Dikarya</taxon>
        <taxon>Ascomycota</taxon>
        <taxon>Saccharomycotina</taxon>
        <taxon>Saccharomycetes</taxon>
        <taxon>Saccharomycetales</taxon>
        <taxon>Saccharomycetaceae</taxon>
        <taxon>Zygotorulaspora</taxon>
    </lineage>
</organism>
<dbReference type="EMBL" id="CP058606">
    <property type="protein sequence ID" value="QLG71722.1"/>
    <property type="molecule type" value="Genomic_DNA"/>
</dbReference>
<dbReference type="GeneID" id="59235418"/>
<name>A0A7H9B1S8_ZYGMR</name>
<dbReference type="RefSeq" id="XP_037143450.1">
    <property type="nucleotide sequence ID" value="XM_037287555.1"/>
</dbReference>
<gene>
    <name evidence="1" type="ORF">HG535_0C00710</name>
</gene>
<reference evidence="1 2" key="1">
    <citation type="submission" date="2020-07" db="EMBL/GenBank/DDBJ databases">
        <title>The yeast mating-type switching endonuclease HO is a domesticated member of an unorthodox homing genetic element family.</title>
        <authorList>
            <person name="Coughlan A.Y."/>
            <person name="Lombardi L."/>
            <person name="Braun-Galleani S."/>
            <person name="Martos A.R."/>
            <person name="Galeote V."/>
            <person name="Bigey F."/>
            <person name="Dequin S."/>
            <person name="Byrne K.P."/>
            <person name="Wolfe K.H."/>
        </authorList>
    </citation>
    <scope>NUCLEOTIDE SEQUENCE [LARGE SCALE GENOMIC DNA]</scope>
    <source>
        <strain evidence="1 2">NRRL Y-6702</strain>
    </source>
</reference>
<evidence type="ECO:0000313" key="2">
    <source>
        <dbReference type="Proteomes" id="UP000509704"/>
    </source>
</evidence>
<keyword evidence="2" id="KW-1185">Reference proteome</keyword>
<dbReference type="AlphaFoldDB" id="A0A7H9B1S8"/>
<sequence length="382" mass="44235">MRRLFSQVASRLLKKNENHDLQATLKFLTRGSVPGTSISSLLGGSSARSTVFEDEAGKEEDAKHVERILKILNSTLPEVESKKKRVEAHYDILFTQLKNIVEKSIENSAQTNGSRDVTVTSEVLYNKLMMLQYTSKLKVKEMAKLMLSKGFSQFDRVWENASMFNDMQKLDLSILLYYRKRDKSIRNEYESKWFKNYNRLHIIVQRILWRSVMNEKDTKEAAIQHIEHYIKQIPMWTSNDIVVLYQSLYGIAHLLPIESLNHGLQLSKNQELFLTTLRVLSGHGGELKDINKWLVKIVKLSVENKLAAEREPVQLKATTHSPTISIYQYKFIRGLDLALQEIHSSCDGNKYLTPLQEELETILRKANDEEQEIKSQMSLKFI</sequence>
<accession>A0A7H9B1S8</accession>
<dbReference type="Proteomes" id="UP000509704">
    <property type="component" value="Chromosome 3"/>
</dbReference>